<keyword evidence="2" id="KW-0472">Membrane</keyword>
<organism evidence="4 5">
    <name type="scientific">Orrella marina</name>
    <dbReference type="NCBI Taxonomy" id="2163011"/>
    <lineage>
        <taxon>Bacteria</taxon>
        <taxon>Pseudomonadati</taxon>
        <taxon>Pseudomonadota</taxon>
        <taxon>Betaproteobacteria</taxon>
        <taxon>Burkholderiales</taxon>
        <taxon>Alcaligenaceae</taxon>
        <taxon>Orrella</taxon>
    </lineage>
</organism>
<sequence length="947" mass="101677">MASKKIGVILEGDDAGLRATLARSTAATKHFAQTTEAELNRAGGAAGAASTGMRTYSETLGGVGTSSRAASIAADRFIQDLQRQVDAIGKTTAELRMMRAAELGVADRAAPLIQRLDQASMSMGRAGISAGQYSMAMRQLPMQITDIVTSLASGMPIYMIAIQQGGQIRDSFGGMGAAMRGMLSIINPVTVGLGLMAAAGYGVYSAYSSAVERTKELNDALDVTGYQAGLTAAELSAMAASVAEVSGTQGKAISAIAGIISSNQSLGLSYQRATLAAIEWERATGTAVDETIKKFADMAGDPAKAIEDLDKQYNFLTANAYAQVQALLDQGRAQEAVSLASEQYYEAIMERAPRITEQTSWLARAWADVKDGTISAWEAFGVYLQGLVDPTITQQLEKLYEEAKDLEEEIAVLKQRNSQTAVGAYQVELRNLQYLLDEKQKEIKLVNDLQLADVSRASQLKKEFEEKQKLREIQDFLNQGRDAEINAMSDFERAQAQINDVVATYLALLKTVNLSEEQRVDLLDALNKQIHAIHSGLDRASSGTRRLGVATKSAAEEMREQLRNYEFETTLLSMTAAERERAIFLREMENKGIKEGSALWRELAQAQTSAMTDRQSVQSTQAQNREAERIFESLRTEEEAILDSYNRRREIILGNTVSTEQQKAEYLRRLDDETNQALLESSGSFWERYLAGAEEALTSFDEMSADVLQRFSQQFGDAFEAMVFDSQSLGDAVGNMAEGMARSVVNALGQMAAQWLAYQAVQMIVGKSTQQSGAAAMGANAAAMSLQAGLNAYAATAAIPIVGPAEAPLAMATALGTTGPLALAVAAAAQAGATGMAHDGIDSVPKTGTWLLEKGERVTTAKTSARLDGMLERIESGRSASRGDGAGASGLNLSVNLIEDASRAGQVSQRQTGDREYILDVMVADIMGGGRVAKTGIQHLGWKRHGT</sequence>
<feature type="domain" description="Bacteriophage tail tape measure N-terminal" evidence="3">
    <location>
        <begin position="123"/>
        <end position="325"/>
    </location>
</feature>
<dbReference type="AlphaFoldDB" id="A0A2R4XF27"/>
<evidence type="ECO:0000313" key="4">
    <source>
        <dbReference type="EMBL" id="AWB32381.1"/>
    </source>
</evidence>
<evidence type="ECO:0000313" key="5">
    <source>
        <dbReference type="Proteomes" id="UP000244571"/>
    </source>
</evidence>
<evidence type="ECO:0000259" key="3">
    <source>
        <dbReference type="Pfam" id="PF06791"/>
    </source>
</evidence>
<dbReference type="Pfam" id="PF06791">
    <property type="entry name" value="TMP_2"/>
    <property type="match status" value="1"/>
</dbReference>
<name>A0A2R4XF27_9BURK</name>
<keyword evidence="1" id="KW-0175">Coiled coil</keyword>
<dbReference type="EMBL" id="CP028901">
    <property type="protein sequence ID" value="AWB32381.1"/>
    <property type="molecule type" value="Genomic_DNA"/>
</dbReference>
<feature type="transmembrane region" description="Helical" evidence="2">
    <location>
        <begin position="185"/>
        <end position="207"/>
    </location>
</feature>
<keyword evidence="2" id="KW-0812">Transmembrane</keyword>
<protein>
    <recommendedName>
        <fullName evidence="3">Bacteriophage tail tape measure N-terminal domain-containing protein</fullName>
    </recommendedName>
</protein>
<dbReference type="Proteomes" id="UP000244571">
    <property type="component" value="Chromosome"/>
</dbReference>
<dbReference type="RefSeq" id="WP_108619822.1">
    <property type="nucleotide sequence ID" value="NZ_CP028901.1"/>
</dbReference>
<keyword evidence="2" id="KW-1133">Transmembrane helix</keyword>
<accession>A0A2R4XF27</accession>
<evidence type="ECO:0000256" key="1">
    <source>
        <dbReference type="SAM" id="Coils"/>
    </source>
</evidence>
<gene>
    <name evidence="4" type="ORF">DBV39_00155</name>
</gene>
<dbReference type="OrthoDB" id="363355at2"/>
<proteinExistence type="predicted"/>
<evidence type="ECO:0000256" key="2">
    <source>
        <dbReference type="SAM" id="Phobius"/>
    </source>
</evidence>
<keyword evidence="5" id="KW-1185">Reference proteome</keyword>
<reference evidence="4 5" key="1">
    <citation type="submission" date="2018-04" db="EMBL/GenBank/DDBJ databases">
        <title>Bordetella sp. HZ20 isolated from seawater.</title>
        <authorList>
            <person name="Sun C."/>
        </authorList>
    </citation>
    <scope>NUCLEOTIDE SEQUENCE [LARGE SCALE GENOMIC DNA]</scope>
    <source>
        <strain evidence="4 5">HZ20</strain>
    </source>
</reference>
<dbReference type="InterPro" id="IPR009628">
    <property type="entry name" value="Phage_tape_measure_N"/>
</dbReference>
<dbReference type="KEGG" id="boz:DBV39_00155"/>
<feature type="coiled-coil region" evidence="1">
    <location>
        <begin position="389"/>
        <end position="449"/>
    </location>
</feature>